<sequence length="39" mass="4391">MFAHSRVSFTQNDYKNHIVDGVFRSPIDPSVLNRVTNAG</sequence>
<dbReference type="EMBL" id="BK059093">
    <property type="protein sequence ID" value="DAE29402.1"/>
    <property type="molecule type" value="Genomic_DNA"/>
</dbReference>
<accession>A0A8S5RE39</accession>
<proteinExistence type="predicted"/>
<organism evidence="1">
    <name type="scientific">virus sp. ctx9V1</name>
    <dbReference type="NCBI Taxonomy" id="2828001"/>
    <lineage>
        <taxon>Viruses</taxon>
    </lineage>
</organism>
<name>A0A8S5RE39_9VIRU</name>
<reference evidence="1" key="1">
    <citation type="journal article" date="2021" name="Proc. Natl. Acad. Sci. U.S.A.">
        <title>A Catalog of Tens of Thousands of Viruses from Human Metagenomes Reveals Hidden Associations with Chronic Diseases.</title>
        <authorList>
            <person name="Tisza M.J."/>
            <person name="Buck C.B."/>
        </authorList>
    </citation>
    <scope>NUCLEOTIDE SEQUENCE</scope>
    <source>
        <strain evidence="1">Ctx9V1</strain>
    </source>
</reference>
<protein>
    <submittedName>
        <fullName evidence="1">Uncharacterized protein</fullName>
    </submittedName>
</protein>
<evidence type="ECO:0000313" key="1">
    <source>
        <dbReference type="EMBL" id="DAE29402.1"/>
    </source>
</evidence>